<dbReference type="PANTHER" id="PTHR11088">
    <property type="entry name" value="TRNA DIMETHYLALLYLTRANSFERASE"/>
    <property type="match status" value="1"/>
</dbReference>
<dbReference type="Pfam" id="PF01715">
    <property type="entry name" value="IPPT"/>
    <property type="match status" value="2"/>
</dbReference>
<dbReference type="Gene3D" id="1.10.287.890">
    <property type="entry name" value="Crystal structure of tRNA isopentenylpyrophosphate transferase (bh2366) domain"/>
    <property type="match status" value="1"/>
</dbReference>
<dbReference type="FunFam" id="1.10.287.890:FF:000002">
    <property type="entry name" value="Adenylate isopentenyltransferase 5, chloroplastic"/>
    <property type="match status" value="1"/>
</dbReference>
<name>A0A834WCH6_9FABA</name>
<comment type="similarity">
    <text evidence="1">Belongs to the IPP transferase family.</text>
</comment>
<dbReference type="GO" id="GO:0005524">
    <property type="term" value="F:ATP binding"/>
    <property type="evidence" value="ECO:0007669"/>
    <property type="project" value="UniProtKB-KW"/>
</dbReference>
<keyword evidence="12" id="KW-1185">Reference proteome</keyword>
<evidence type="ECO:0000256" key="8">
    <source>
        <dbReference type="ARBA" id="ARBA00052386"/>
    </source>
</evidence>
<comment type="function">
    <text evidence="9">Involved in cytokinin biosynthesis. Catalyzes the transfer of an isopentenyl group from dimethylallyl diphosphate (DMAPP) to ATP and ADP.</text>
</comment>
<dbReference type="AlphaFoldDB" id="A0A834WCH6"/>
<evidence type="ECO:0000256" key="6">
    <source>
        <dbReference type="ARBA" id="ARBA00022946"/>
    </source>
</evidence>
<evidence type="ECO:0000256" key="2">
    <source>
        <dbReference type="ARBA" id="ARBA00022679"/>
    </source>
</evidence>
<comment type="caution">
    <text evidence="11">The sequence shown here is derived from an EMBL/GenBank/DDBJ whole genome shotgun (WGS) entry which is preliminary data.</text>
</comment>
<dbReference type="GO" id="GO:0052622">
    <property type="term" value="F:ATP/ADP dimethylallyltransferase activity"/>
    <property type="evidence" value="ECO:0007669"/>
    <property type="project" value="UniProtKB-EC"/>
</dbReference>
<protein>
    <recommendedName>
        <fullName evidence="10">adenylate dimethylallyltransferase (ADP/ATP-dependent)</fullName>
        <ecNumber evidence="10">2.5.1.112</ecNumber>
    </recommendedName>
</protein>
<dbReference type="GO" id="GO:0009691">
    <property type="term" value="P:cytokinin biosynthetic process"/>
    <property type="evidence" value="ECO:0007669"/>
    <property type="project" value="UniProtKB-KW"/>
</dbReference>
<dbReference type="GO" id="GO:0006400">
    <property type="term" value="P:tRNA modification"/>
    <property type="evidence" value="ECO:0007669"/>
    <property type="project" value="TreeGrafter"/>
</dbReference>
<comment type="catalytic activity">
    <reaction evidence="8">
        <text>dimethylallyl diphosphate + ADP = N(6)-(dimethylallyl)adenosine 5'-diphosphate + diphosphate</text>
        <dbReference type="Rhea" id="RHEA:36327"/>
        <dbReference type="ChEBI" id="CHEBI:33019"/>
        <dbReference type="ChEBI" id="CHEBI:57623"/>
        <dbReference type="ChEBI" id="CHEBI:73533"/>
        <dbReference type="ChEBI" id="CHEBI:456216"/>
        <dbReference type="EC" id="2.5.1.112"/>
    </reaction>
</comment>
<proteinExistence type="inferred from homology"/>
<keyword evidence="4" id="KW-0547">Nucleotide-binding</keyword>
<dbReference type="SUPFAM" id="SSF52540">
    <property type="entry name" value="P-loop containing nucleoside triphosphate hydrolases"/>
    <property type="match status" value="1"/>
</dbReference>
<keyword evidence="3" id="KW-0203">Cytokinin biosynthesis</keyword>
<dbReference type="InterPro" id="IPR018022">
    <property type="entry name" value="IPT"/>
</dbReference>
<dbReference type="EMBL" id="JAAIUW010000008">
    <property type="protein sequence ID" value="KAF7818300.1"/>
    <property type="molecule type" value="Genomic_DNA"/>
</dbReference>
<evidence type="ECO:0000256" key="1">
    <source>
        <dbReference type="ARBA" id="ARBA00005842"/>
    </source>
</evidence>
<keyword evidence="6" id="KW-0809">Transit peptide</keyword>
<evidence type="ECO:0000256" key="4">
    <source>
        <dbReference type="ARBA" id="ARBA00022741"/>
    </source>
</evidence>
<organism evidence="11 12">
    <name type="scientific">Senna tora</name>
    <dbReference type="NCBI Taxonomy" id="362788"/>
    <lineage>
        <taxon>Eukaryota</taxon>
        <taxon>Viridiplantae</taxon>
        <taxon>Streptophyta</taxon>
        <taxon>Embryophyta</taxon>
        <taxon>Tracheophyta</taxon>
        <taxon>Spermatophyta</taxon>
        <taxon>Magnoliopsida</taxon>
        <taxon>eudicotyledons</taxon>
        <taxon>Gunneridae</taxon>
        <taxon>Pentapetalae</taxon>
        <taxon>rosids</taxon>
        <taxon>fabids</taxon>
        <taxon>Fabales</taxon>
        <taxon>Fabaceae</taxon>
        <taxon>Caesalpinioideae</taxon>
        <taxon>Cassia clade</taxon>
        <taxon>Senna</taxon>
    </lineage>
</organism>
<dbReference type="InterPro" id="IPR039657">
    <property type="entry name" value="Dimethylallyltransferase"/>
</dbReference>
<gene>
    <name evidence="11" type="ORF">G2W53_023755</name>
</gene>
<evidence type="ECO:0000256" key="3">
    <source>
        <dbReference type="ARBA" id="ARBA00022712"/>
    </source>
</evidence>
<keyword evidence="5" id="KW-0067">ATP-binding</keyword>
<sequence>MTISMAMWTPTQPLINISSSGPKINVTTLPRQKEKVVLVLGATGTGKTRLSIDLATLFPAEIINSDKIQVYEGLDIVTNKITKEEQRTVPHHLLGTQNPNSEFSAANFCDKASLAIETITSRGKLPIIVGGSNSYVEALIDDDDYKFRSRYDLCCLWVDVSMPVLRSYVAERVDQMLEKGMVEELRPFFNPNGDYSRGIRKAIGVPEFDKYFRSEGLADEETRERLLEEAVREMKENTWKLAGKQLGKIQRLRNVKRWKTQRVDATPVFRKRGELQEANEAWRKAVAEPSVMIVAQFLHNLKTSNDISNLSLASTLQNAIASSPPLQSMDWGHIPALYDRICADALPSLK</sequence>
<evidence type="ECO:0000313" key="11">
    <source>
        <dbReference type="EMBL" id="KAF7818300.1"/>
    </source>
</evidence>
<dbReference type="InterPro" id="IPR027417">
    <property type="entry name" value="P-loop_NTPase"/>
</dbReference>
<dbReference type="GO" id="GO:0009824">
    <property type="term" value="F:AMP dimethylallyltransferase activity"/>
    <property type="evidence" value="ECO:0007669"/>
    <property type="project" value="UniProtKB-ARBA"/>
</dbReference>
<dbReference type="GO" id="GO:0005739">
    <property type="term" value="C:mitochondrion"/>
    <property type="evidence" value="ECO:0007669"/>
    <property type="project" value="TreeGrafter"/>
</dbReference>
<evidence type="ECO:0000256" key="10">
    <source>
        <dbReference type="ARBA" id="ARBA00066838"/>
    </source>
</evidence>
<dbReference type="PANTHER" id="PTHR11088:SF91">
    <property type="entry name" value="ADENYLATE ISOPENTENYLTRANSFERASE 3, CHLOROPLASTIC"/>
    <property type="match status" value="1"/>
</dbReference>
<evidence type="ECO:0000256" key="5">
    <source>
        <dbReference type="ARBA" id="ARBA00022840"/>
    </source>
</evidence>
<evidence type="ECO:0000256" key="7">
    <source>
        <dbReference type="ARBA" id="ARBA00051744"/>
    </source>
</evidence>
<comment type="catalytic activity">
    <reaction evidence="7">
        <text>dimethylallyl diphosphate + ATP = N(6)-(dimethylallyl)adenosine 5'-triphosphate + diphosphate</text>
        <dbReference type="Rhea" id="RHEA:36331"/>
        <dbReference type="ChEBI" id="CHEBI:30616"/>
        <dbReference type="ChEBI" id="CHEBI:33019"/>
        <dbReference type="ChEBI" id="CHEBI:57623"/>
        <dbReference type="ChEBI" id="CHEBI:73532"/>
        <dbReference type="EC" id="2.5.1.112"/>
    </reaction>
</comment>
<evidence type="ECO:0000256" key="9">
    <source>
        <dbReference type="ARBA" id="ARBA00055191"/>
    </source>
</evidence>
<dbReference type="Proteomes" id="UP000634136">
    <property type="component" value="Unassembled WGS sequence"/>
</dbReference>
<dbReference type="GO" id="GO:0052381">
    <property type="term" value="F:tRNA dimethylallyltransferase activity"/>
    <property type="evidence" value="ECO:0007669"/>
    <property type="project" value="InterPro"/>
</dbReference>
<evidence type="ECO:0000313" key="12">
    <source>
        <dbReference type="Proteomes" id="UP000634136"/>
    </source>
</evidence>
<accession>A0A834WCH6</accession>
<keyword evidence="2 11" id="KW-0808">Transferase</keyword>
<dbReference type="EC" id="2.5.1.112" evidence="10"/>
<dbReference type="HAMAP" id="MF_00185">
    <property type="entry name" value="IPP_trans"/>
    <property type="match status" value="1"/>
</dbReference>
<reference evidence="11" key="1">
    <citation type="submission" date="2020-09" db="EMBL/GenBank/DDBJ databases">
        <title>Genome-Enabled Discovery of Anthraquinone Biosynthesis in Senna tora.</title>
        <authorList>
            <person name="Kang S.-H."/>
            <person name="Pandey R.P."/>
            <person name="Lee C.-M."/>
            <person name="Sim J.-S."/>
            <person name="Jeong J.-T."/>
            <person name="Choi B.-S."/>
            <person name="Jung M."/>
            <person name="Ginzburg D."/>
            <person name="Zhao K."/>
            <person name="Won S.Y."/>
            <person name="Oh T.-J."/>
            <person name="Yu Y."/>
            <person name="Kim N.-H."/>
            <person name="Lee O.R."/>
            <person name="Lee T.-H."/>
            <person name="Bashyal P."/>
            <person name="Kim T.-S."/>
            <person name="Lee W.-H."/>
            <person name="Kawkins C."/>
            <person name="Kim C.-K."/>
            <person name="Kim J.S."/>
            <person name="Ahn B.O."/>
            <person name="Rhee S.Y."/>
            <person name="Sohng J.K."/>
        </authorList>
    </citation>
    <scope>NUCLEOTIDE SEQUENCE</scope>
    <source>
        <tissue evidence="11">Leaf</tissue>
    </source>
</reference>
<dbReference type="OrthoDB" id="775260at2759"/>
<dbReference type="Gene3D" id="3.40.50.300">
    <property type="entry name" value="P-loop containing nucleotide triphosphate hydrolases"/>
    <property type="match status" value="1"/>
</dbReference>